<dbReference type="PROSITE" id="PS50977">
    <property type="entry name" value="HTH_TETR_2"/>
    <property type="match status" value="1"/>
</dbReference>
<dbReference type="InterPro" id="IPR009057">
    <property type="entry name" value="Homeodomain-like_sf"/>
</dbReference>
<dbReference type="SUPFAM" id="SSF48498">
    <property type="entry name" value="Tetracyclin repressor-like, C-terminal domain"/>
    <property type="match status" value="1"/>
</dbReference>
<dbReference type="InterPro" id="IPR036271">
    <property type="entry name" value="Tet_transcr_reg_TetR-rel_C_sf"/>
</dbReference>
<dbReference type="SUPFAM" id="SSF46689">
    <property type="entry name" value="Homeodomain-like"/>
    <property type="match status" value="1"/>
</dbReference>
<evidence type="ECO:0000259" key="3">
    <source>
        <dbReference type="PROSITE" id="PS50977"/>
    </source>
</evidence>
<dbReference type="Pfam" id="PF08359">
    <property type="entry name" value="TetR_C_4"/>
    <property type="match status" value="1"/>
</dbReference>
<feature type="domain" description="HTH tetR-type" evidence="3">
    <location>
        <begin position="6"/>
        <end position="66"/>
    </location>
</feature>
<dbReference type="InterPro" id="IPR023772">
    <property type="entry name" value="DNA-bd_HTH_TetR-type_CS"/>
</dbReference>
<evidence type="ECO:0000313" key="4">
    <source>
        <dbReference type="EMBL" id="PWK76651.1"/>
    </source>
</evidence>
<dbReference type="PANTHER" id="PTHR30328:SF54">
    <property type="entry name" value="HTH-TYPE TRANSCRIPTIONAL REPRESSOR SCO4008"/>
    <property type="match status" value="1"/>
</dbReference>
<dbReference type="PRINTS" id="PR00455">
    <property type="entry name" value="HTHTETR"/>
</dbReference>
<feature type="DNA-binding region" description="H-T-H motif" evidence="2">
    <location>
        <begin position="29"/>
        <end position="48"/>
    </location>
</feature>
<sequence length="215" mass="24604">MEKDKTDKKEHILDVAEKVFADLGYDGASTRTISGEAGVNMAMLNYYFGSKEGLFLAVFERKINSFRTLLQNIGSDGSMTPWDKLEKCIENYVERIIANNCFQKLINRELSMNKRGDLTDKILEILMVNVNEVKKIIEEGVSSGQFYKDADVPLVIATMFGTKNYIVNMPQLSSIVLGHDIRDVEFMEKELKPRVKTYMKRLLKAYLVNEHDNSK</sequence>
<dbReference type="Proteomes" id="UP000245678">
    <property type="component" value="Unassembled WGS sequence"/>
</dbReference>
<dbReference type="InterPro" id="IPR001647">
    <property type="entry name" value="HTH_TetR"/>
</dbReference>
<dbReference type="InterPro" id="IPR050109">
    <property type="entry name" value="HTH-type_TetR-like_transc_reg"/>
</dbReference>
<dbReference type="RefSeq" id="WP_022832364.1">
    <property type="nucleotide sequence ID" value="NZ_QGHA01000006.1"/>
</dbReference>
<keyword evidence="5" id="KW-1185">Reference proteome</keyword>
<protein>
    <submittedName>
        <fullName evidence="4">TetR family transcriptional regulator</fullName>
    </submittedName>
</protein>
<dbReference type="GO" id="GO:0003677">
    <property type="term" value="F:DNA binding"/>
    <property type="evidence" value="ECO:0007669"/>
    <property type="project" value="UniProtKB-UniRule"/>
</dbReference>
<proteinExistence type="predicted"/>
<dbReference type="PROSITE" id="PS01081">
    <property type="entry name" value="HTH_TETR_1"/>
    <property type="match status" value="1"/>
</dbReference>
<dbReference type="InterPro" id="IPR013570">
    <property type="entry name" value="Tscrpt_reg_YsiA_C"/>
</dbReference>
<dbReference type="EMBL" id="QGHA01000006">
    <property type="protein sequence ID" value="PWK76651.1"/>
    <property type="molecule type" value="Genomic_DNA"/>
</dbReference>
<accession>A0A316H9D4</accession>
<organism evidence="4 5">
    <name type="scientific">Mucilaginibacter oryzae</name>
    <dbReference type="NCBI Taxonomy" id="468058"/>
    <lineage>
        <taxon>Bacteria</taxon>
        <taxon>Pseudomonadati</taxon>
        <taxon>Bacteroidota</taxon>
        <taxon>Sphingobacteriia</taxon>
        <taxon>Sphingobacteriales</taxon>
        <taxon>Sphingobacteriaceae</taxon>
        <taxon>Mucilaginibacter</taxon>
    </lineage>
</organism>
<comment type="caution">
    <text evidence="4">The sequence shown here is derived from an EMBL/GenBank/DDBJ whole genome shotgun (WGS) entry which is preliminary data.</text>
</comment>
<dbReference type="AlphaFoldDB" id="A0A316H9D4"/>
<dbReference type="Gene3D" id="1.10.357.10">
    <property type="entry name" value="Tetracycline Repressor, domain 2"/>
    <property type="match status" value="1"/>
</dbReference>
<reference evidence="4 5" key="1">
    <citation type="submission" date="2018-05" db="EMBL/GenBank/DDBJ databases">
        <title>Genomic Encyclopedia of Archaeal and Bacterial Type Strains, Phase II (KMG-II): from individual species to whole genera.</title>
        <authorList>
            <person name="Goeker M."/>
        </authorList>
    </citation>
    <scope>NUCLEOTIDE SEQUENCE [LARGE SCALE GENOMIC DNA]</scope>
    <source>
        <strain evidence="4 5">DSM 19975</strain>
    </source>
</reference>
<gene>
    <name evidence="4" type="ORF">LX99_03518</name>
</gene>
<evidence type="ECO:0000256" key="1">
    <source>
        <dbReference type="ARBA" id="ARBA00023125"/>
    </source>
</evidence>
<dbReference type="Pfam" id="PF00440">
    <property type="entry name" value="TetR_N"/>
    <property type="match status" value="1"/>
</dbReference>
<name>A0A316H9D4_9SPHI</name>
<keyword evidence="1 2" id="KW-0238">DNA-binding</keyword>
<evidence type="ECO:0000256" key="2">
    <source>
        <dbReference type="PROSITE-ProRule" id="PRU00335"/>
    </source>
</evidence>
<dbReference type="PANTHER" id="PTHR30328">
    <property type="entry name" value="TRANSCRIPTIONAL REPRESSOR"/>
    <property type="match status" value="1"/>
</dbReference>
<evidence type="ECO:0000313" key="5">
    <source>
        <dbReference type="Proteomes" id="UP000245678"/>
    </source>
</evidence>